<dbReference type="AlphaFoldDB" id="A0AAD8IEK8"/>
<dbReference type="InterPro" id="IPR025886">
    <property type="entry name" value="PP2-like"/>
</dbReference>
<evidence type="ECO:0000313" key="1">
    <source>
        <dbReference type="EMBL" id="KAK1384472.1"/>
    </source>
</evidence>
<comment type="caution">
    <text evidence="1">The sequence shown here is derived from an EMBL/GenBank/DDBJ whole genome shotgun (WGS) entry which is preliminary data.</text>
</comment>
<proteinExistence type="predicted"/>
<gene>
    <name evidence="1" type="ORF">POM88_022207</name>
</gene>
<evidence type="ECO:0000313" key="2">
    <source>
        <dbReference type="Proteomes" id="UP001237642"/>
    </source>
</evidence>
<dbReference type="EMBL" id="JAUIZM010000005">
    <property type="protein sequence ID" value="KAK1384472.1"/>
    <property type="molecule type" value="Genomic_DNA"/>
</dbReference>
<dbReference type="InterPro" id="IPR052147">
    <property type="entry name" value="PP2-like/Lectin"/>
</dbReference>
<accession>A0AAD8IEK8</accession>
<reference evidence="1" key="2">
    <citation type="submission" date="2023-05" db="EMBL/GenBank/DDBJ databases">
        <authorList>
            <person name="Schelkunov M.I."/>
        </authorList>
    </citation>
    <scope>NUCLEOTIDE SEQUENCE</scope>
    <source>
        <strain evidence="1">Hsosn_3</strain>
        <tissue evidence="1">Leaf</tissue>
    </source>
</reference>
<sequence>MAQVQRDNIVSLWTQGFQAVKDKSSCAAVLTAKELSIVWGSDCRYWKWVSKTGPINCEALDVAELIEVCWLQIDGKYNASNLTKGVKYGVYFVVELSDNLCMNGPVTLKLTGPNGSTVEHKEDLQTKPRNIWVGLKAGEEDDSELSSAVNDPNNSEVPEYKPNGIGQEQLEGQFESILAMPSTMAFDLKYLFDSLKTKNVKKIPNEESRTAVATRFQRAFIQLLYNAQFEELSEADLMLTSALNTDYLLTLPIYVDWNKASESKAIIFR</sequence>
<reference evidence="1" key="1">
    <citation type="submission" date="2023-02" db="EMBL/GenBank/DDBJ databases">
        <title>Genome of toxic invasive species Heracleum sosnowskyi carries increased number of genes despite the absence of recent whole-genome duplications.</title>
        <authorList>
            <person name="Schelkunov M."/>
            <person name="Shtratnikova V."/>
            <person name="Makarenko M."/>
            <person name="Klepikova A."/>
            <person name="Omelchenko D."/>
            <person name="Novikova G."/>
            <person name="Obukhova E."/>
            <person name="Bogdanov V."/>
            <person name="Penin A."/>
            <person name="Logacheva M."/>
        </authorList>
    </citation>
    <scope>NUCLEOTIDE SEQUENCE</scope>
    <source>
        <strain evidence="1">Hsosn_3</strain>
        <tissue evidence="1">Leaf</tissue>
    </source>
</reference>
<protein>
    <submittedName>
        <fullName evidence="1">Uncharacterized protein</fullName>
    </submittedName>
</protein>
<dbReference type="GO" id="GO:0030246">
    <property type="term" value="F:carbohydrate binding"/>
    <property type="evidence" value="ECO:0007669"/>
    <property type="project" value="InterPro"/>
</dbReference>
<name>A0AAD8IEK8_9APIA</name>
<dbReference type="PANTHER" id="PTHR48478">
    <property type="entry name" value="LECTIN-LIKE"/>
    <property type="match status" value="1"/>
</dbReference>
<organism evidence="1 2">
    <name type="scientific">Heracleum sosnowskyi</name>
    <dbReference type="NCBI Taxonomy" id="360622"/>
    <lineage>
        <taxon>Eukaryota</taxon>
        <taxon>Viridiplantae</taxon>
        <taxon>Streptophyta</taxon>
        <taxon>Embryophyta</taxon>
        <taxon>Tracheophyta</taxon>
        <taxon>Spermatophyta</taxon>
        <taxon>Magnoliopsida</taxon>
        <taxon>eudicotyledons</taxon>
        <taxon>Gunneridae</taxon>
        <taxon>Pentapetalae</taxon>
        <taxon>asterids</taxon>
        <taxon>campanulids</taxon>
        <taxon>Apiales</taxon>
        <taxon>Apiaceae</taxon>
        <taxon>Apioideae</taxon>
        <taxon>apioid superclade</taxon>
        <taxon>Tordylieae</taxon>
        <taxon>Tordyliinae</taxon>
        <taxon>Heracleum</taxon>
    </lineage>
</organism>
<keyword evidence="2" id="KW-1185">Reference proteome</keyword>
<dbReference type="Proteomes" id="UP001237642">
    <property type="component" value="Unassembled WGS sequence"/>
</dbReference>
<dbReference type="PANTHER" id="PTHR48478:SF1">
    <property type="entry name" value="LECTIN-LIKE"/>
    <property type="match status" value="1"/>
</dbReference>
<dbReference type="Pfam" id="PF14299">
    <property type="entry name" value="PP2"/>
    <property type="match status" value="1"/>
</dbReference>